<gene>
    <name evidence="2" type="ORF">PXEA_LOCUS24238</name>
</gene>
<evidence type="ECO:0000256" key="1">
    <source>
        <dbReference type="SAM" id="SignalP"/>
    </source>
</evidence>
<dbReference type="EMBL" id="CAAALY010115694">
    <property type="protein sequence ID" value="VEL30798.1"/>
    <property type="molecule type" value="Genomic_DNA"/>
</dbReference>
<dbReference type="AlphaFoldDB" id="A0A448X8G3"/>
<accession>A0A448X8G3</accession>
<name>A0A448X8G3_9PLAT</name>
<feature type="signal peptide" evidence="1">
    <location>
        <begin position="1"/>
        <end position="23"/>
    </location>
</feature>
<dbReference type="Proteomes" id="UP000784294">
    <property type="component" value="Unassembled WGS sequence"/>
</dbReference>
<keyword evidence="3" id="KW-1185">Reference proteome</keyword>
<keyword evidence="1" id="KW-0732">Signal</keyword>
<evidence type="ECO:0000313" key="3">
    <source>
        <dbReference type="Proteomes" id="UP000784294"/>
    </source>
</evidence>
<sequence length="73" mass="8355">MTANQLAVSFLMWLPLTRHLCQTREQGLVKQVEEEVMVTVAGFLTLYQQRVHNYLAGWSTTDELDFKATPSPN</sequence>
<reference evidence="2" key="1">
    <citation type="submission" date="2018-11" db="EMBL/GenBank/DDBJ databases">
        <authorList>
            <consortium name="Pathogen Informatics"/>
        </authorList>
    </citation>
    <scope>NUCLEOTIDE SEQUENCE</scope>
</reference>
<evidence type="ECO:0000313" key="2">
    <source>
        <dbReference type="EMBL" id="VEL30798.1"/>
    </source>
</evidence>
<protein>
    <submittedName>
        <fullName evidence="2">Uncharacterized protein</fullName>
    </submittedName>
</protein>
<proteinExistence type="predicted"/>
<organism evidence="2 3">
    <name type="scientific">Protopolystoma xenopodis</name>
    <dbReference type="NCBI Taxonomy" id="117903"/>
    <lineage>
        <taxon>Eukaryota</taxon>
        <taxon>Metazoa</taxon>
        <taxon>Spiralia</taxon>
        <taxon>Lophotrochozoa</taxon>
        <taxon>Platyhelminthes</taxon>
        <taxon>Monogenea</taxon>
        <taxon>Polyopisthocotylea</taxon>
        <taxon>Polystomatidea</taxon>
        <taxon>Polystomatidae</taxon>
        <taxon>Protopolystoma</taxon>
    </lineage>
</organism>
<feature type="chain" id="PRO_5019193322" evidence="1">
    <location>
        <begin position="24"/>
        <end position="73"/>
    </location>
</feature>
<comment type="caution">
    <text evidence="2">The sequence shown here is derived from an EMBL/GenBank/DDBJ whole genome shotgun (WGS) entry which is preliminary data.</text>
</comment>